<feature type="chain" id="PRO_5036803773" evidence="1">
    <location>
        <begin position="20"/>
        <end position="202"/>
    </location>
</feature>
<feature type="signal peptide" evidence="1">
    <location>
        <begin position="1"/>
        <end position="19"/>
    </location>
</feature>
<keyword evidence="1" id="KW-0732">Signal</keyword>
<sequence>MVVLLQWLRGGQPFHCALALVSVCAGCASRWAGGDAAAVSTVHRPWPMVGGIEDAVCAMRVGWVPEHATRLWALQSVHFLRGEHHDRWNCQPAVVESCPRGSPPPARSVSGRRGGAPVLLRAIVRFLSTSYCCLLCCDCTVGGLAGCGGVGDCARHRFYPPHSFVLSFERAVMVSGTHVTGVVEWGGRLFVGVGCGCRVAYR</sequence>
<accession>A0A915EV77</accession>
<dbReference type="Proteomes" id="UP000887562">
    <property type="component" value="Unplaced"/>
</dbReference>
<evidence type="ECO:0000313" key="3">
    <source>
        <dbReference type="WBParaSite" id="maker-E.canG7_contigs_1538-snap-gene-0.2-mRNA-1"/>
    </source>
</evidence>
<proteinExistence type="predicted"/>
<organism evidence="2 3">
    <name type="scientific">Echinococcus canadensis</name>
    <dbReference type="NCBI Taxonomy" id="519352"/>
    <lineage>
        <taxon>Eukaryota</taxon>
        <taxon>Metazoa</taxon>
        <taxon>Spiralia</taxon>
        <taxon>Lophotrochozoa</taxon>
        <taxon>Platyhelminthes</taxon>
        <taxon>Cestoda</taxon>
        <taxon>Eucestoda</taxon>
        <taxon>Cyclophyllidea</taxon>
        <taxon>Taeniidae</taxon>
        <taxon>Echinococcus</taxon>
        <taxon>Echinococcus canadensis group</taxon>
    </lineage>
</organism>
<dbReference type="AlphaFoldDB" id="A0A915EV77"/>
<reference evidence="3" key="1">
    <citation type="submission" date="2022-11" db="UniProtKB">
        <authorList>
            <consortium name="WormBaseParasite"/>
        </authorList>
    </citation>
    <scope>IDENTIFICATION</scope>
</reference>
<evidence type="ECO:0000313" key="2">
    <source>
        <dbReference type="Proteomes" id="UP000887562"/>
    </source>
</evidence>
<name>A0A915EV77_9CEST</name>
<dbReference type="WBParaSite" id="maker-E.canG7_contigs_1538-snap-gene-0.2-mRNA-1">
    <property type="protein sequence ID" value="maker-E.canG7_contigs_1538-snap-gene-0.2-mRNA-1"/>
    <property type="gene ID" value="EcG7_09572"/>
</dbReference>
<keyword evidence="2" id="KW-1185">Reference proteome</keyword>
<protein>
    <submittedName>
        <fullName evidence="3">Secreted protein</fullName>
    </submittedName>
</protein>
<evidence type="ECO:0000256" key="1">
    <source>
        <dbReference type="SAM" id="SignalP"/>
    </source>
</evidence>